<organism evidence="8 9">
    <name type="scientific">Tetranychus urticae</name>
    <name type="common">Two-spotted spider mite</name>
    <dbReference type="NCBI Taxonomy" id="32264"/>
    <lineage>
        <taxon>Eukaryota</taxon>
        <taxon>Metazoa</taxon>
        <taxon>Ecdysozoa</taxon>
        <taxon>Arthropoda</taxon>
        <taxon>Chelicerata</taxon>
        <taxon>Arachnida</taxon>
        <taxon>Acari</taxon>
        <taxon>Acariformes</taxon>
        <taxon>Trombidiformes</taxon>
        <taxon>Prostigmata</taxon>
        <taxon>Eleutherengona</taxon>
        <taxon>Raphignathae</taxon>
        <taxon>Tetranychoidea</taxon>
        <taxon>Tetranychidae</taxon>
        <taxon>Tetranychus</taxon>
    </lineage>
</organism>
<evidence type="ECO:0008006" key="10">
    <source>
        <dbReference type="Google" id="ProtNLM"/>
    </source>
</evidence>
<sequence length="377" mass="44396">MPYINMQCFVRNEGLKHYPKVSIDSIPSKFQLLISSTSNTFGKCLFVFIMLILNLVHCRALLNISLDSIFSVNLRALLFPVLGNGMFIVFYFRYNHKLLEQIDDHWNSLQIDFDYETRKYFWTHKTTYRRLTYIVYILAIVLRYCYELYKWNNADRSNLPSHIVFKQSFVFYFLLFICAPIAYFKHFCQTCIHVDLPILAQTAVQFNLIKLNKLLNEATKNEKSLNIDDVQNIRHKYLLTCRLVDKINEIISFCLFFMFINFLVNSCNLCYNLLYTEQSQLTKWYNVIQNSFIFTNNLVYTRSTLKIHEKSQESLATVYKLSLKTNSIRILNEISLFLNHEEIGFTFGGMFMLTTSSLSTLFSILITIIFALPSFAT</sequence>
<dbReference type="AlphaFoldDB" id="T1KJE6"/>
<dbReference type="PANTHER" id="PTHR21421">
    <property type="entry name" value="GUSTATORY RECEPTOR"/>
    <property type="match status" value="1"/>
</dbReference>
<dbReference type="GO" id="GO:0051606">
    <property type="term" value="P:detection of stimulus"/>
    <property type="evidence" value="ECO:0007669"/>
    <property type="project" value="UniProtKB-ARBA"/>
</dbReference>
<evidence type="ECO:0000256" key="6">
    <source>
        <dbReference type="ARBA" id="ARBA00023170"/>
    </source>
</evidence>
<evidence type="ECO:0000313" key="9">
    <source>
        <dbReference type="Proteomes" id="UP000015104"/>
    </source>
</evidence>
<evidence type="ECO:0000256" key="7">
    <source>
        <dbReference type="SAM" id="Phobius"/>
    </source>
</evidence>
<evidence type="ECO:0000256" key="5">
    <source>
        <dbReference type="ARBA" id="ARBA00023136"/>
    </source>
</evidence>
<proteinExistence type="predicted"/>
<protein>
    <recommendedName>
        <fullName evidence="10">Gustatory receptor</fullName>
    </recommendedName>
</protein>
<reference evidence="8" key="2">
    <citation type="submission" date="2015-06" db="UniProtKB">
        <authorList>
            <consortium name="EnsemblMetazoa"/>
        </authorList>
    </citation>
    <scope>IDENTIFICATION</scope>
</reference>
<dbReference type="GO" id="GO:0050909">
    <property type="term" value="P:sensory perception of taste"/>
    <property type="evidence" value="ECO:0007669"/>
    <property type="project" value="InterPro"/>
</dbReference>
<keyword evidence="3 7" id="KW-0812">Transmembrane</keyword>
<dbReference type="PANTHER" id="PTHR21421:SF29">
    <property type="entry name" value="GUSTATORY RECEPTOR 5A FOR TREHALOSE-RELATED"/>
    <property type="match status" value="1"/>
</dbReference>
<evidence type="ECO:0000256" key="4">
    <source>
        <dbReference type="ARBA" id="ARBA00022989"/>
    </source>
</evidence>
<reference evidence="9" key="1">
    <citation type="submission" date="2011-08" db="EMBL/GenBank/DDBJ databases">
        <authorList>
            <person name="Rombauts S."/>
        </authorList>
    </citation>
    <scope>NUCLEOTIDE SEQUENCE</scope>
    <source>
        <strain evidence="9">London</strain>
    </source>
</reference>
<dbReference type="GO" id="GO:0005886">
    <property type="term" value="C:plasma membrane"/>
    <property type="evidence" value="ECO:0007669"/>
    <property type="project" value="UniProtKB-SubCell"/>
</dbReference>
<comment type="subcellular location">
    <subcellularLocation>
        <location evidence="1">Cell membrane</location>
        <topology evidence="1">Multi-pass membrane protein</topology>
    </subcellularLocation>
</comment>
<accession>T1KJE6</accession>
<dbReference type="HOGENOM" id="CLU_742543_0_0_1"/>
<keyword evidence="9" id="KW-1185">Reference proteome</keyword>
<dbReference type="Pfam" id="PF08395">
    <property type="entry name" value="7tm_7"/>
    <property type="match status" value="1"/>
</dbReference>
<evidence type="ECO:0000256" key="2">
    <source>
        <dbReference type="ARBA" id="ARBA00022475"/>
    </source>
</evidence>
<keyword evidence="4 7" id="KW-1133">Transmembrane helix</keyword>
<dbReference type="Proteomes" id="UP000015104">
    <property type="component" value="Unassembled WGS sequence"/>
</dbReference>
<evidence type="ECO:0000256" key="1">
    <source>
        <dbReference type="ARBA" id="ARBA00004651"/>
    </source>
</evidence>
<keyword evidence="2" id="KW-1003">Cell membrane</keyword>
<dbReference type="GO" id="GO:0038023">
    <property type="term" value="F:signaling receptor activity"/>
    <property type="evidence" value="ECO:0007669"/>
    <property type="project" value="UniProtKB-ARBA"/>
</dbReference>
<feature type="transmembrane region" description="Helical" evidence="7">
    <location>
        <begin position="345"/>
        <end position="372"/>
    </location>
</feature>
<feature type="transmembrane region" description="Helical" evidence="7">
    <location>
        <begin position="131"/>
        <end position="149"/>
    </location>
</feature>
<dbReference type="EMBL" id="CAEY01000120">
    <property type="status" value="NOT_ANNOTATED_CDS"/>
    <property type="molecule type" value="Genomic_DNA"/>
</dbReference>
<evidence type="ECO:0000256" key="3">
    <source>
        <dbReference type="ARBA" id="ARBA00022692"/>
    </source>
</evidence>
<evidence type="ECO:0000313" key="8">
    <source>
        <dbReference type="EnsemblMetazoa" id="tetur12g04783.1"/>
    </source>
</evidence>
<feature type="transmembrane region" description="Helical" evidence="7">
    <location>
        <begin position="169"/>
        <end position="188"/>
    </location>
</feature>
<feature type="transmembrane region" description="Helical" evidence="7">
    <location>
        <begin position="250"/>
        <end position="274"/>
    </location>
</feature>
<keyword evidence="6" id="KW-0675">Receptor</keyword>
<keyword evidence="5 7" id="KW-0472">Membrane</keyword>
<feature type="transmembrane region" description="Helical" evidence="7">
    <location>
        <begin position="74"/>
        <end position="92"/>
    </location>
</feature>
<dbReference type="EnsemblMetazoa" id="tetur12g04783.1">
    <property type="protein sequence ID" value="tetur12g04783.1"/>
    <property type="gene ID" value="tetur12g04783"/>
</dbReference>
<name>T1KJE6_TETUR</name>
<feature type="transmembrane region" description="Helical" evidence="7">
    <location>
        <begin position="44"/>
        <end position="62"/>
    </location>
</feature>
<dbReference type="InterPro" id="IPR013604">
    <property type="entry name" value="7TM_chemorcpt"/>
</dbReference>